<dbReference type="FunFam" id="3.30.420.10:FF:000076">
    <property type="entry name" value="RBR-type E3 ubiquitin transferase"/>
    <property type="match status" value="1"/>
</dbReference>
<dbReference type="AlphaFoldDB" id="A0A6A6MML6"/>
<dbReference type="PANTHER" id="PTHR46387">
    <property type="entry name" value="POLYNUCLEOTIDYL TRANSFERASE, RIBONUCLEASE H-LIKE SUPERFAMILY PROTEIN"/>
    <property type="match status" value="1"/>
</dbReference>
<dbReference type="Pfam" id="PF13456">
    <property type="entry name" value="RVT_3"/>
    <property type="match status" value="1"/>
</dbReference>
<feature type="compositionally biased region" description="Basic and acidic residues" evidence="1">
    <location>
        <begin position="176"/>
        <end position="190"/>
    </location>
</feature>
<keyword evidence="4" id="KW-1185">Reference proteome</keyword>
<dbReference type="InterPro" id="IPR012337">
    <property type="entry name" value="RNaseH-like_sf"/>
</dbReference>
<organism evidence="3 4">
    <name type="scientific">Hevea brasiliensis</name>
    <name type="common">Para rubber tree</name>
    <name type="synonym">Siphonia brasiliensis</name>
    <dbReference type="NCBI Taxonomy" id="3981"/>
    <lineage>
        <taxon>Eukaryota</taxon>
        <taxon>Viridiplantae</taxon>
        <taxon>Streptophyta</taxon>
        <taxon>Embryophyta</taxon>
        <taxon>Tracheophyta</taxon>
        <taxon>Spermatophyta</taxon>
        <taxon>Magnoliopsida</taxon>
        <taxon>eudicotyledons</taxon>
        <taxon>Gunneridae</taxon>
        <taxon>Pentapetalae</taxon>
        <taxon>rosids</taxon>
        <taxon>fabids</taxon>
        <taxon>Malpighiales</taxon>
        <taxon>Euphorbiaceae</taxon>
        <taxon>Crotonoideae</taxon>
        <taxon>Micrandreae</taxon>
        <taxon>Hevea</taxon>
    </lineage>
</organism>
<dbReference type="PANTHER" id="PTHR46387:SF2">
    <property type="entry name" value="RIBONUCLEASE HI"/>
    <property type="match status" value="1"/>
</dbReference>
<comment type="caution">
    <text evidence="3">The sequence shown here is derived from an EMBL/GenBank/DDBJ whole genome shotgun (WGS) entry which is preliminary data.</text>
</comment>
<dbReference type="PROSITE" id="PS50879">
    <property type="entry name" value="RNASE_H_1"/>
    <property type="match status" value="1"/>
</dbReference>
<proteinExistence type="predicted"/>
<evidence type="ECO:0000313" key="3">
    <source>
        <dbReference type="EMBL" id="KAF2314504.1"/>
    </source>
</evidence>
<reference evidence="3 4" key="1">
    <citation type="journal article" date="2020" name="Mol. Plant">
        <title>The Chromosome-Based Rubber Tree Genome Provides New Insights into Spurge Genome Evolution and Rubber Biosynthesis.</title>
        <authorList>
            <person name="Liu J."/>
            <person name="Shi C."/>
            <person name="Shi C.C."/>
            <person name="Li W."/>
            <person name="Zhang Q.J."/>
            <person name="Zhang Y."/>
            <person name="Li K."/>
            <person name="Lu H.F."/>
            <person name="Shi C."/>
            <person name="Zhu S.T."/>
            <person name="Xiao Z.Y."/>
            <person name="Nan H."/>
            <person name="Yue Y."/>
            <person name="Zhu X.G."/>
            <person name="Wu Y."/>
            <person name="Hong X.N."/>
            <person name="Fan G.Y."/>
            <person name="Tong Y."/>
            <person name="Zhang D."/>
            <person name="Mao C.L."/>
            <person name="Liu Y.L."/>
            <person name="Hao S.J."/>
            <person name="Liu W.Q."/>
            <person name="Lv M.Q."/>
            <person name="Zhang H.B."/>
            <person name="Liu Y."/>
            <person name="Hu-Tang G.R."/>
            <person name="Wang J.P."/>
            <person name="Wang J.H."/>
            <person name="Sun Y.H."/>
            <person name="Ni S.B."/>
            <person name="Chen W.B."/>
            <person name="Zhang X.C."/>
            <person name="Jiao Y.N."/>
            <person name="Eichler E.E."/>
            <person name="Li G.H."/>
            <person name="Liu X."/>
            <person name="Gao L.Z."/>
        </authorList>
    </citation>
    <scope>NUCLEOTIDE SEQUENCE [LARGE SCALE GENOMIC DNA]</scope>
    <source>
        <strain evidence="4">cv. GT1</strain>
        <tissue evidence="3">Leaf</tissue>
    </source>
</reference>
<name>A0A6A6MML6_HEVBR</name>
<evidence type="ECO:0000256" key="1">
    <source>
        <dbReference type="SAM" id="MobiDB-lite"/>
    </source>
</evidence>
<dbReference type="CDD" id="cd09279">
    <property type="entry name" value="RNase_HI_like"/>
    <property type="match status" value="1"/>
</dbReference>
<dbReference type="SUPFAM" id="SSF53098">
    <property type="entry name" value="Ribonuclease H-like"/>
    <property type="match status" value="1"/>
</dbReference>
<dbReference type="GO" id="GO:0004523">
    <property type="term" value="F:RNA-DNA hybrid ribonuclease activity"/>
    <property type="evidence" value="ECO:0007669"/>
    <property type="project" value="InterPro"/>
</dbReference>
<dbReference type="Proteomes" id="UP000467840">
    <property type="component" value="Chromosome 15"/>
</dbReference>
<dbReference type="InterPro" id="IPR002156">
    <property type="entry name" value="RNaseH_domain"/>
</dbReference>
<evidence type="ECO:0000313" key="4">
    <source>
        <dbReference type="Proteomes" id="UP000467840"/>
    </source>
</evidence>
<protein>
    <recommendedName>
        <fullName evidence="2">RNase H type-1 domain-containing protein</fullName>
    </recommendedName>
</protein>
<feature type="region of interest" description="Disordered" evidence="1">
    <location>
        <begin position="171"/>
        <end position="208"/>
    </location>
</feature>
<accession>A0A6A6MML6</accession>
<dbReference type="EMBL" id="JAAGAX010000005">
    <property type="protein sequence ID" value="KAF2314504.1"/>
    <property type="molecule type" value="Genomic_DNA"/>
</dbReference>
<dbReference type="Gene3D" id="3.30.420.10">
    <property type="entry name" value="Ribonuclease H-like superfamily/Ribonuclease H"/>
    <property type="match status" value="1"/>
</dbReference>
<feature type="domain" description="RNase H type-1" evidence="2">
    <location>
        <begin position="225"/>
        <end position="356"/>
    </location>
</feature>
<dbReference type="InterPro" id="IPR036397">
    <property type="entry name" value="RNaseH_sf"/>
</dbReference>
<sequence>MNCLSRVSSYTAAIFGRAASHFIWQNTSHPCSIPLWKRRFDQADHKTVNFEFLLPRFQVQCYSSRKASAKTPRKSKLDPAPTIMEQENDAFFVVRKGDIVGVYKSFTECQAQAGSSICDPPVSVYKGYALPKDTEGYLKSHGLQNALYTIRAADLKEDLFGTLVPCPFQQPASSKGETRLLDSSKKRSQELLDVGTDRSASGLTDPLTKHARLDSQSKAQALSSDRHSCVLEFDGASKGNPGPAGAGALLRTTDGSLICRLREGLGKTTNNVAEYRAMILGLKYALKRGYTKIQVQGDSKLVCSQVQGLWKVKHPNLADLYEEAKELKGKFVSFQINHVLREFNSQADAQANLAINLADGQVQEEYE</sequence>
<gene>
    <name evidence="3" type="ORF">GH714_027114</name>
</gene>
<dbReference type="GO" id="GO:0003676">
    <property type="term" value="F:nucleic acid binding"/>
    <property type="evidence" value="ECO:0007669"/>
    <property type="project" value="InterPro"/>
</dbReference>
<evidence type="ECO:0000259" key="2">
    <source>
        <dbReference type="PROSITE" id="PS50879"/>
    </source>
</evidence>